<dbReference type="InterPro" id="IPR018247">
    <property type="entry name" value="EF_Hand_1_Ca_BS"/>
</dbReference>
<proteinExistence type="predicted"/>
<evidence type="ECO:0000256" key="3">
    <source>
        <dbReference type="SAM" id="SignalP"/>
    </source>
</evidence>
<evidence type="ECO:0000313" key="4">
    <source>
        <dbReference type="EMBL" id="CAH2041356.1"/>
    </source>
</evidence>
<keyword evidence="2" id="KW-0472">Membrane</keyword>
<protein>
    <recommendedName>
        <fullName evidence="6">EF-hand domain-containing protein</fullName>
    </recommendedName>
</protein>
<accession>A0ABN8HU28</accession>
<feature type="compositionally biased region" description="Polar residues" evidence="1">
    <location>
        <begin position="53"/>
        <end position="66"/>
    </location>
</feature>
<keyword evidence="2" id="KW-1133">Transmembrane helix</keyword>
<dbReference type="Proteomes" id="UP000837857">
    <property type="component" value="Chromosome 13"/>
</dbReference>
<evidence type="ECO:0000313" key="5">
    <source>
        <dbReference type="Proteomes" id="UP000837857"/>
    </source>
</evidence>
<dbReference type="PROSITE" id="PS00018">
    <property type="entry name" value="EF_HAND_1"/>
    <property type="match status" value="1"/>
</dbReference>
<keyword evidence="5" id="KW-1185">Reference proteome</keyword>
<feature type="region of interest" description="Disordered" evidence="1">
    <location>
        <begin position="201"/>
        <end position="224"/>
    </location>
</feature>
<evidence type="ECO:0000256" key="1">
    <source>
        <dbReference type="SAM" id="MobiDB-lite"/>
    </source>
</evidence>
<feature type="compositionally biased region" description="Basic residues" evidence="1">
    <location>
        <begin position="70"/>
        <end position="84"/>
    </location>
</feature>
<organism evidence="4 5">
    <name type="scientific">Iphiclides podalirius</name>
    <name type="common">scarce swallowtail</name>
    <dbReference type="NCBI Taxonomy" id="110791"/>
    <lineage>
        <taxon>Eukaryota</taxon>
        <taxon>Metazoa</taxon>
        <taxon>Ecdysozoa</taxon>
        <taxon>Arthropoda</taxon>
        <taxon>Hexapoda</taxon>
        <taxon>Insecta</taxon>
        <taxon>Pterygota</taxon>
        <taxon>Neoptera</taxon>
        <taxon>Endopterygota</taxon>
        <taxon>Lepidoptera</taxon>
        <taxon>Glossata</taxon>
        <taxon>Ditrysia</taxon>
        <taxon>Papilionoidea</taxon>
        <taxon>Papilionidae</taxon>
        <taxon>Papilioninae</taxon>
        <taxon>Iphiclides</taxon>
    </lineage>
</organism>
<feature type="signal peptide" evidence="3">
    <location>
        <begin position="1"/>
        <end position="16"/>
    </location>
</feature>
<keyword evidence="3" id="KW-0732">Signal</keyword>
<sequence>MPLLSTLAALVIIVHSTEEDYEEYRRELRPRTIDTGTTDYELPWRAVKIEPMMTQSTQSDTWDGSPQNPPKRRSPLRKRRRRPQSHPAESSLEQREYRPYNEGYRPLTEMPQRRRKKIMPNQKGNNEPIEKGRPLRRKGLRRKVPDLEPWHELSEFSDIPSDENLDMVEGNQKQEIVNYEPEFENNDSHEPRLSLSQLYKEEQNRNPEATGDATEEDNEDDPSQFAVNKENEYEEQIIPQIKEDKSLSEFSLESGNPAQITKNKNGQGTHFKENLNDVKEQKPLDPISLKEILKKSNGKSLKRVTMLEDFMTTETSTIAVTQRSTKRSRTREKPKSSTTMVPTLQAMTTETAKIEIEEILNDTLASVRLSKILMERNMTFNELVEHRERGSSHVHLADIFHNASKEPNPPEPFLSKSLIEPISKETYPLRALLEANSHNSTIKPTTVEPYLLSPHYINIPITMDFGNNVNENGENTGITALFNNFTKTVEKINNNEADNTNKNMEEPDINLANATSRQGRVIGNEQDLVTLNEIFSLMQKSQNLTDESLAITNEIGSEEKSVTDTALEDIDGDGLIALEDLQHIKHFKQNTDFISGNVEHDILESLKVTPTISIPEIIHNNTRSITVVTASIVGLIAVLFLLTYAAFKWKNQQQVYQRKQCIAEEIIPTPVFENRKSNKNSSMRSMSPMLSSNIYSVNTLEKPKNNNCPEYMWDCTRNPFQ</sequence>
<evidence type="ECO:0008006" key="6">
    <source>
        <dbReference type="Google" id="ProtNLM"/>
    </source>
</evidence>
<keyword evidence="2" id="KW-0812">Transmembrane</keyword>
<name>A0ABN8HU28_9NEOP</name>
<feature type="non-terminal residue" evidence="4">
    <location>
        <position position="721"/>
    </location>
</feature>
<dbReference type="EMBL" id="OW152825">
    <property type="protein sequence ID" value="CAH2041356.1"/>
    <property type="molecule type" value="Genomic_DNA"/>
</dbReference>
<feature type="transmembrane region" description="Helical" evidence="2">
    <location>
        <begin position="625"/>
        <end position="647"/>
    </location>
</feature>
<evidence type="ECO:0000256" key="2">
    <source>
        <dbReference type="SAM" id="Phobius"/>
    </source>
</evidence>
<feature type="compositionally biased region" description="Acidic residues" evidence="1">
    <location>
        <begin position="213"/>
        <end position="222"/>
    </location>
</feature>
<reference evidence="4" key="1">
    <citation type="submission" date="2022-03" db="EMBL/GenBank/DDBJ databases">
        <authorList>
            <person name="Martin H S."/>
        </authorList>
    </citation>
    <scope>NUCLEOTIDE SEQUENCE</scope>
</reference>
<feature type="region of interest" description="Disordered" evidence="1">
    <location>
        <begin position="318"/>
        <end position="340"/>
    </location>
</feature>
<feature type="region of interest" description="Disordered" evidence="1">
    <location>
        <begin position="51"/>
        <end position="143"/>
    </location>
</feature>
<feature type="chain" id="PRO_5045273652" description="EF-hand domain-containing protein" evidence="3">
    <location>
        <begin position="17"/>
        <end position="721"/>
    </location>
</feature>
<gene>
    <name evidence="4" type="ORF">IPOD504_LOCUS3109</name>
</gene>